<dbReference type="Gene3D" id="3.40.50.1820">
    <property type="entry name" value="alpha/beta hydrolase"/>
    <property type="match status" value="1"/>
</dbReference>
<name>A0ABX0Q3L7_9GAMM</name>
<dbReference type="PRINTS" id="PR00111">
    <property type="entry name" value="ABHYDROLASE"/>
</dbReference>
<evidence type="ECO:0000313" key="3">
    <source>
        <dbReference type="Proteomes" id="UP001429601"/>
    </source>
</evidence>
<dbReference type="InterPro" id="IPR000639">
    <property type="entry name" value="Epox_hydrolase-like"/>
</dbReference>
<dbReference type="InterPro" id="IPR029058">
    <property type="entry name" value="AB_hydrolase_fold"/>
</dbReference>
<dbReference type="GO" id="GO:0016787">
    <property type="term" value="F:hydrolase activity"/>
    <property type="evidence" value="ECO:0007669"/>
    <property type="project" value="UniProtKB-KW"/>
</dbReference>
<dbReference type="PRINTS" id="PR00412">
    <property type="entry name" value="EPOXHYDRLASE"/>
</dbReference>
<dbReference type="SUPFAM" id="SSF53474">
    <property type="entry name" value="alpha/beta-Hydrolases"/>
    <property type="match status" value="1"/>
</dbReference>
<evidence type="ECO:0000313" key="2">
    <source>
        <dbReference type="EMBL" id="NID05125.1"/>
    </source>
</evidence>
<dbReference type="PANTHER" id="PTHR42977">
    <property type="entry name" value="HYDROLASE-RELATED"/>
    <property type="match status" value="1"/>
</dbReference>
<organism evidence="2 3">
    <name type="scientific">Luteibacter jiangsuensis</name>
    <dbReference type="NCBI Taxonomy" id="637577"/>
    <lineage>
        <taxon>Bacteria</taxon>
        <taxon>Pseudomonadati</taxon>
        <taxon>Pseudomonadota</taxon>
        <taxon>Gammaproteobacteria</taxon>
        <taxon>Lysobacterales</taxon>
        <taxon>Rhodanobacteraceae</taxon>
        <taxon>Luteibacter</taxon>
    </lineage>
</organism>
<dbReference type="InterPro" id="IPR051340">
    <property type="entry name" value="Haloalkane_dehalogenase"/>
</dbReference>
<dbReference type="InterPro" id="IPR000073">
    <property type="entry name" value="AB_hydrolase_1"/>
</dbReference>
<comment type="caution">
    <text evidence="2">The sequence shown here is derived from an EMBL/GenBank/DDBJ whole genome shotgun (WGS) entry which is preliminary data.</text>
</comment>
<dbReference type="Pfam" id="PF00561">
    <property type="entry name" value="Abhydrolase_1"/>
    <property type="match status" value="1"/>
</dbReference>
<evidence type="ECO:0000259" key="1">
    <source>
        <dbReference type="Pfam" id="PF00561"/>
    </source>
</evidence>
<dbReference type="PANTHER" id="PTHR42977:SF1">
    <property type="entry name" value="BLR6576 PROTEIN"/>
    <property type="match status" value="1"/>
</dbReference>
<keyword evidence="2" id="KW-0378">Hydrolase</keyword>
<keyword evidence="3" id="KW-1185">Reference proteome</keyword>
<proteinExistence type="predicted"/>
<dbReference type="EMBL" id="JAAQQR010000003">
    <property type="protein sequence ID" value="NID05125.1"/>
    <property type="molecule type" value="Genomic_DNA"/>
</dbReference>
<dbReference type="Proteomes" id="UP001429601">
    <property type="component" value="Unassembled WGS sequence"/>
</dbReference>
<sequence>MLLGTAAQATPLPSTQATTTYHYATVDGIRVFYREAGPKDAPTLVLLHGFPSSSRQFDTLMPLLATRYHLIAPDYPGFGHSDAPDPTRYAYTFDHLAKTTDGLLQQLGLKHYALYLHDYGGPVGFRIMVAHPDRVDALVVSNANAYEEGLGKKWAAIAEYWKDPKAHPEVFESFVSLKGAELRHTLGTSHPERYNPDTWTDEFAHLSQPGQSDIQAALLYDYRTNVASYPAWQAWLRKHKPPTLVVWGKNDPSFIGAGGEAYKRDLPDAEVHLLDAGHFPWDEQVDTIAQLVQSFLDKHLTRR</sequence>
<reference evidence="2 3" key="1">
    <citation type="journal article" date="2011" name="Curr. Microbiol.">
        <title>Luteibacter jiangsuensis sp. nov.: a methamidophos-degrading bacterium isolated from a methamidophos-manufacturing factory.</title>
        <authorList>
            <person name="Wang L."/>
            <person name="Wang G.L."/>
            <person name="Li S.P."/>
            <person name="Jiang J.D."/>
        </authorList>
    </citation>
    <scope>NUCLEOTIDE SEQUENCE [LARGE SCALE GENOMIC DNA]</scope>
    <source>
        <strain evidence="2 3">CGMCC 1.10133</strain>
    </source>
</reference>
<protein>
    <submittedName>
        <fullName evidence="2">Alpha/beta hydrolase</fullName>
    </submittedName>
</protein>
<gene>
    <name evidence="2" type="ORF">HBF26_09525</name>
</gene>
<feature type="domain" description="AB hydrolase-1" evidence="1">
    <location>
        <begin position="42"/>
        <end position="280"/>
    </location>
</feature>
<accession>A0ABX0Q3L7</accession>